<dbReference type="Pfam" id="PF13432">
    <property type="entry name" value="TPR_16"/>
    <property type="match status" value="1"/>
</dbReference>
<dbReference type="Pfam" id="PF00515">
    <property type="entry name" value="TPR_1"/>
    <property type="match status" value="1"/>
</dbReference>
<dbReference type="InterPro" id="IPR019734">
    <property type="entry name" value="TPR_rpt"/>
</dbReference>
<evidence type="ECO:0000256" key="3">
    <source>
        <dbReference type="ARBA" id="ARBA00022737"/>
    </source>
</evidence>
<feature type="repeat" description="TPR" evidence="10">
    <location>
        <begin position="355"/>
        <end position="388"/>
    </location>
</feature>
<keyword evidence="4" id="KW-1000">Mitochondrion outer membrane</keyword>
<evidence type="ECO:0000256" key="4">
    <source>
        <dbReference type="ARBA" id="ARBA00022787"/>
    </source>
</evidence>
<evidence type="ECO:0000256" key="11">
    <source>
        <dbReference type="SAM" id="MobiDB-lite"/>
    </source>
</evidence>
<evidence type="ECO:0000256" key="5">
    <source>
        <dbReference type="ARBA" id="ARBA00022803"/>
    </source>
</evidence>
<dbReference type="GO" id="GO:0008320">
    <property type="term" value="F:protein transmembrane transporter activity"/>
    <property type="evidence" value="ECO:0007669"/>
    <property type="project" value="TreeGrafter"/>
</dbReference>
<dbReference type="PROSITE" id="PS50005">
    <property type="entry name" value="TPR"/>
    <property type="match status" value="4"/>
</dbReference>
<feature type="region of interest" description="Disordered" evidence="11">
    <location>
        <begin position="46"/>
        <end position="93"/>
    </location>
</feature>
<dbReference type="EMBL" id="VSWD01000002">
    <property type="protein sequence ID" value="KAK3107387.1"/>
    <property type="molecule type" value="Genomic_DNA"/>
</dbReference>
<protein>
    <recommendedName>
        <fullName evidence="14">Mitochondrial import receptor subunit TOM70</fullName>
    </recommendedName>
</protein>
<evidence type="ECO:0008006" key="14">
    <source>
        <dbReference type="Google" id="ProtNLM"/>
    </source>
</evidence>
<evidence type="ECO:0000256" key="1">
    <source>
        <dbReference type="ARBA" id="ARBA00004572"/>
    </source>
</evidence>
<dbReference type="AlphaFoldDB" id="A0AA89C5U0"/>
<dbReference type="GO" id="GO:0030943">
    <property type="term" value="F:mitochondrion targeting sequence binding"/>
    <property type="evidence" value="ECO:0007669"/>
    <property type="project" value="TreeGrafter"/>
</dbReference>
<dbReference type="PANTHER" id="PTHR46208">
    <property type="entry name" value="MITOCHONDRIAL IMPORT RECEPTOR SUBUNIT TOM70"/>
    <property type="match status" value="1"/>
</dbReference>
<name>A0AA89C5U0_PINIB</name>
<evidence type="ECO:0000256" key="8">
    <source>
        <dbReference type="ARBA" id="ARBA00023136"/>
    </source>
</evidence>
<comment type="subcellular location">
    <subcellularLocation>
        <location evidence="1">Mitochondrion outer membrane</location>
        <topology evidence="1">Single-pass membrane protein</topology>
    </subcellularLocation>
</comment>
<evidence type="ECO:0000313" key="12">
    <source>
        <dbReference type="EMBL" id="KAK3107387.1"/>
    </source>
</evidence>
<keyword evidence="5 10" id="KW-0802">TPR repeat</keyword>
<proteinExistence type="inferred from homology"/>
<feature type="repeat" description="TPR" evidence="10">
    <location>
        <begin position="467"/>
        <end position="500"/>
    </location>
</feature>
<comment type="similarity">
    <text evidence="9">Belongs to the Tom70 family.</text>
</comment>
<feature type="compositionally biased region" description="Polar residues" evidence="11">
    <location>
        <begin position="61"/>
        <end position="78"/>
    </location>
</feature>
<organism evidence="12 13">
    <name type="scientific">Pinctada imbricata</name>
    <name type="common">Atlantic pearl-oyster</name>
    <name type="synonym">Pinctada martensii</name>
    <dbReference type="NCBI Taxonomy" id="66713"/>
    <lineage>
        <taxon>Eukaryota</taxon>
        <taxon>Metazoa</taxon>
        <taxon>Spiralia</taxon>
        <taxon>Lophotrochozoa</taxon>
        <taxon>Mollusca</taxon>
        <taxon>Bivalvia</taxon>
        <taxon>Autobranchia</taxon>
        <taxon>Pteriomorphia</taxon>
        <taxon>Pterioida</taxon>
        <taxon>Pterioidea</taxon>
        <taxon>Pteriidae</taxon>
        <taxon>Pinctada</taxon>
    </lineage>
</organism>
<dbReference type="SUPFAM" id="SSF48452">
    <property type="entry name" value="TPR-like"/>
    <property type="match status" value="2"/>
</dbReference>
<dbReference type="SMART" id="SM00028">
    <property type="entry name" value="TPR"/>
    <property type="match status" value="9"/>
</dbReference>
<evidence type="ECO:0000256" key="2">
    <source>
        <dbReference type="ARBA" id="ARBA00022692"/>
    </source>
</evidence>
<feature type="non-terminal residue" evidence="12">
    <location>
        <position position="1"/>
    </location>
</feature>
<dbReference type="Proteomes" id="UP001186944">
    <property type="component" value="Unassembled WGS sequence"/>
</dbReference>
<keyword evidence="6" id="KW-1133">Transmembrane helix</keyword>
<dbReference type="GO" id="GO:0030150">
    <property type="term" value="P:protein import into mitochondrial matrix"/>
    <property type="evidence" value="ECO:0007669"/>
    <property type="project" value="TreeGrafter"/>
</dbReference>
<evidence type="ECO:0000313" key="13">
    <source>
        <dbReference type="Proteomes" id="UP001186944"/>
    </source>
</evidence>
<keyword evidence="13" id="KW-1185">Reference proteome</keyword>
<evidence type="ECO:0000256" key="10">
    <source>
        <dbReference type="PROSITE-ProRule" id="PRU00339"/>
    </source>
</evidence>
<evidence type="ECO:0000256" key="9">
    <source>
        <dbReference type="ARBA" id="ARBA00038030"/>
    </source>
</evidence>
<dbReference type="GO" id="GO:0045039">
    <property type="term" value="P:protein insertion into mitochondrial inner membrane"/>
    <property type="evidence" value="ECO:0007669"/>
    <property type="project" value="TreeGrafter"/>
</dbReference>
<dbReference type="PANTHER" id="PTHR46208:SF1">
    <property type="entry name" value="MITOCHONDRIAL IMPORT RECEPTOR SUBUNIT TOM70"/>
    <property type="match status" value="1"/>
</dbReference>
<accession>A0AA89C5U0</accession>
<sequence length="604" mass="68012">REARRGFPKETLAEATDEWPKWKIGLAVGAPIALVLGGLWYYRRKSTRSGKNKADARKSKNVSNAGKSESRNLNSTLSPEKDVPENSEDQTPLEKAVAQKNKGNKYFKGGKYDQAINCYTEAIGVCPPENKEELSTFYQNRAAAYEKLKNTKMVVEDCTAALELNKKYIKALSRRSLASEQLGQMTQALEDVTALCILEGFQNHQSLVNADRILKKLGQSKAKEAYKKQKPSLSSAHFIRTYFQAFVNDPIMNEVKDLHKAEQGEGQVQNGVTEEEGRESKESFYTEALRKLSSQEYSPIIDLCTKEIAIEDSPKMSLALLLRATMYFLSNQNEKALKDLNDILLTETVDKRIKVNALIKRGTIYIQQEKRTEGLDDFATAVRIDPDNADIYHHRGHHNIQLERTDDAIRDLDNAIAKCPTFAASYVQKSFAEHKRQAVQLAEMNLPLPQTVIQGYKQNVEMFPDYGDARALYAQALGDAQKFDEADKQFEKALELDPDNATALVHRALLQLQWKQNVEEAVKMINKAVDIDNKCEYAYEVLGTLEVQRGNMDQAMKHFQKAIQLAKTENEMAHLFSLLEAAQAQLNVAKNLGIPLPNALGAMR</sequence>
<feature type="repeat" description="TPR" evidence="10">
    <location>
        <begin position="536"/>
        <end position="569"/>
    </location>
</feature>
<reference evidence="12" key="1">
    <citation type="submission" date="2019-08" db="EMBL/GenBank/DDBJ databases">
        <title>The improved chromosome-level genome for the pearl oyster Pinctada fucata martensii using PacBio sequencing and Hi-C.</title>
        <authorList>
            <person name="Zheng Z."/>
        </authorList>
    </citation>
    <scope>NUCLEOTIDE SEQUENCE</scope>
    <source>
        <strain evidence="12">ZZ-2019</strain>
        <tissue evidence="12">Adductor muscle</tissue>
    </source>
</reference>
<evidence type="ECO:0000256" key="7">
    <source>
        <dbReference type="ARBA" id="ARBA00023128"/>
    </source>
</evidence>
<gene>
    <name evidence="12" type="ORF">FSP39_013441</name>
</gene>
<dbReference type="GO" id="GO:0005741">
    <property type="term" value="C:mitochondrial outer membrane"/>
    <property type="evidence" value="ECO:0007669"/>
    <property type="project" value="UniProtKB-SubCell"/>
</dbReference>
<dbReference type="Gene3D" id="1.25.40.10">
    <property type="entry name" value="Tetratricopeptide repeat domain"/>
    <property type="match status" value="2"/>
</dbReference>
<evidence type="ECO:0000256" key="6">
    <source>
        <dbReference type="ARBA" id="ARBA00022989"/>
    </source>
</evidence>
<comment type="caution">
    <text evidence="12">The sequence shown here is derived from an EMBL/GenBank/DDBJ whole genome shotgun (WGS) entry which is preliminary data.</text>
</comment>
<keyword evidence="2" id="KW-0812">Transmembrane</keyword>
<keyword evidence="3" id="KW-0677">Repeat</keyword>
<dbReference type="InterPro" id="IPR011990">
    <property type="entry name" value="TPR-like_helical_dom_sf"/>
</dbReference>
<keyword evidence="8" id="KW-0472">Membrane</keyword>
<keyword evidence="7" id="KW-0496">Mitochondrion</keyword>
<dbReference type="Pfam" id="PF13181">
    <property type="entry name" value="TPR_8"/>
    <property type="match status" value="1"/>
</dbReference>
<feature type="repeat" description="TPR" evidence="10">
    <location>
        <begin position="96"/>
        <end position="129"/>
    </location>
</feature>